<keyword evidence="3" id="KW-1185">Reference proteome</keyword>
<organism evidence="2 3">
    <name type="scientific">Allacma fusca</name>
    <dbReference type="NCBI Taxonomy" id="39272"/>
    <lineage>
        <taxon>Eukaryota</taxon>
        <taxon>Metazoa</taxon>
        <taxon>Ecdysozoa</taxon>
        <taxon>Arthropoda</taxon>
        <taxon>Hexapoda</taxon>
        <taxon>Collembola</taxon>
        <taxon>Symphypleona</taxon>
        <taxon>Sminthuridae</taxon>
        <taxon>Allacma</taxon>
    </lineage>
</organism>
<name>A0A8J2JZV1_9HEXA</name>
<reference evidence="2" key="1">
    <citation type="submission" date="2021-06" db="EMBL/GenBank/DDBJ databases">
        <authorList>
            <person name="Hodson N. C."/>
            <person name="Mongue J. A."/>
            <person name="Jaron S. K."/>
        </authorList>
    </citation>
    <scope>NUCLEOTIDE SEQUENCE</scope>
</reference>
<evidence type="ECO:0000313" key="3">
    <source>
        <dbReference type="Proteomes" id="UP000708208"/>
    </source>
</evidence>
<feature type="region of interest" description="Disordered" evidence="1">
    <location>
        <begin position="1"/>
        <end position="26"/>
    </location>
</feature>
<evidence type="ECO:0000313" key="2">
    <source>
        <dbReference type="EMBL" id="CAG7717129.1"/>
    </source>
</evidence>
<dbReference type="Proteomes" id="UP000708208">
    <property type="component" value="Unassembled WGS sequence"/>
</dbReference>
<comment type="caution">
    <text evidence="2">The sequence shown here is derived from an EMBL/GenBank/DDBJ whole genome shotgun (WGS) entry which is preliminary data.</text>
</comment>
<dbReference type="EMBL" id="CAJVCH010043498">
    <property type="protein sequence ID" value="CAG7717129.1"/>
    <property type="molecule type" value="Genomic_DNA"/>
</dbReference>
<protein>
    <submittedName>
        <fullName evidence="2">Uncharacterized protein</fullName>
    </submittedName>
</protein>
<accession>A0A8J2JZV1</accession>
<feature type="non-terminal residue" evidence="2">
    <location>
        <position position="1"/>
    </location>
</feature>
<sequence>TVDSLQLSQAMNGNEDDISGESDAIMSSTPEYNIVEKIVAPVTTSSSNLPRPRKDKREVTATSDVVMEKLVYYIESQTTNNTSTSSTAFVQYLEVELESLCEEDREKFQFSSMNLLRE</sequence>
<evidence type="ECO:0000256" key="1">
    <source>
        <dbReference type="SAM" id="MobiDB-lite"/>
    </source>
</evidence>
<dbReference type="AlphaFoldDB" id="A0A8J2JZV1"/>
<gene>
    <name evidence="2" type="ORF">AFUS01_LOCUS6603</name>
</gene>
<proteinExistence type="predicted"/>
<feature type="compositionally biased region" description="Polar residues" evidence="1">
    <location>
        <begin position="1"/>
        <end position="12"/>
    </location>
</feature>